<dbReference type="Pfam" id="PF00069">
    <property type="entry name" value="Pkinase"/>
    <property type="match status" value="1"/>
</dbReference>
<keyword evidence="6" id="KW-0472">Membrane</keyword>
<feature type="compositionally biased region" description="Polar residues" evidence="5">
    <location>
        <begin position="625"/>
        <end position="634"/>
    </location>
</feature>
<evidence type="ECO:0000256" key="6">
    <source>
        <dbReference type="SAM" id="Phobius"/>
    </source>
</evidence>
<reference evidence="8 9" key="1">
    <citation type="submission" date="2018-02" db="EMBL/GenBank/DDBJ databases">
        <title>Comparative genomes isolates from brazilian mangrove.</title>
        <authorList>
            <person name="Araujo J.E."/>
            <person name="Taketani R.G."/>
            <person name="Silva M.C.P."/>
            <person name="Loureco M.V."/>
            <person name="Andreote F.D."/>
        </authorList>
    </citation>
    <scope>NUCLEOTIDE SEQUENCE [LARGE SCALE GENOMIC DNA]</scope>
    <source>
        <strain evidence="8 9">HEX-2 MGV</strain>
    </source>
</reference>
<evidence type="ECO:0000313" key="9">
    <source>
        <dbReference type="Proteomes" id="UP000240009"/>
    </source>
</evidence>
<sequence length="634" mass="71265">MIELSKLGPFALENRLGNDPDSHVFHGFHLKQKRQAVVCILPERYADNPRARRRLEKRSRQLQKLNHPNIVRYHGAGIDQGIPFFALDFVDGISLQQYLEQHGPLPWETVVEIGLQVCAALAAAHHMNIHHLDVRPAHILLSGAGLTDPRKPLTVQLTSFWADPRWRRSSLLLFPKDRQQYLSPEQFEDPQYVDDATDIFSLGCVFYEMITGKLPFNPLASGDERWKLPDRPASLELDCPVWLDRVVMRMIEVMPDRRPPDIDSVAAGLRESQDAVARGMSAIEHALVGNNGRESIIDIGIDRSEAERLLHKPSNLERGSFFNSRIFLGLALIVVIGAMVWLLRPLNDKQLHDRAEPLMLTEDTTKWREAEDSYIKPLLERYPDSEYADEAQNWLDMIQMERAEARLAISLRMGREFRSDAERRLANARGLEENGNHLGAWHQYDMILEELPETVDNHPYHLIAKKEISRLQLLRVTGKVQNSSLNDFVLKAEELIVSGDVKKGREIFRRVISLYQESPDGAGAVELAKSELAKPIAMPSAKEATAAKPKVALETESKQEVRKPELNTTEAPAEAAPSTPAPTNTPAEKPEASTSEIDLSETASPEAGPIEAAPVKRAPLFPVNPNFSGDSNEF</sequence>
<feature type="compositionally biased region" description="Basic and acidic residues" evidence="5">
    <location>
        <begin position="551"/>
        <end position="565"/>
    </location>
</feature>
<protein>
    <recommendedName>
        <fullName evidence="7">Protein kinase domain-containing protein</fullName>
    </recommendedName>
</protein>
<dbReference type="RefSeq" id="WP_105353979.1">
    <property type="nucleotide sequence ID" value="NZ_PUIA01000037.1"/>
</dbReference>
<evidence type="ECO:0000256" key="2">
    <source>
        <dbReference type="ARBA" id="ARBA00022741"/>
    </source>
</evidence>
<keyword evidence="2" id="KW-0547">Nucleotide-binding</keyword>
<organism evidence="8 9">
    <name type="scientific">Blastopirellula marina</name>
    <dbReference type="NCBI Taxonomy" id="124"/>
    <lineage>
        <taxon>Bacteria</taxon>
        <taxon>Pseudomonadati</taxon>
        <taxon>Planctomycetota</taxon>
        <taxon>Planctomycetia</taxon>
        <taxon>Pirellulales</taxon>
        <taxon>Pirellulaceae</taxon>
        <taxon>Blastopirellula</taxon>
    </lineage>
</organism>
<evidence type="ECO:0000313" key="8">
    <source>
        <dbReference type="EMBL" id="PQO31283.1"/>
    </source>
</evidence>
<feature type="compositionally biased region" description="Low complexity" evidence="5">
    <location>
        <begin position="566"/>
        <end position="587"/>
    </location>
</feature>
<evidence type="ECO:0000256" key="3">
    <source>
        <dbReference type="ARBA" id="ARBA00022777"/>
    </source>
</evidence>
<gene>
    <name evidence="8" type="ORF">C5Y96_13145</name>
</gene>
<evidence type="ECO:0000259" key="7">
    <source>
        <dbReference type="PROSITE" id="PS50011"/>
    </source>
</evidence>
<keyword evidence="6" id="KW-1133">Transmembrane helix</keyword>
<dbReference type="Gene3D" id="1.25.40.10">
    <property type="entry name" value="Tetratricopeptide repeat domain"/>
    <property type="match status" value="1"/>
</dbReference>
<name>A0A2S8FGK5_9BACT</name>
<feature type="region of interest" description="Disordered" evidence="5">
    <location>
        <begin position="539"/>
        <end position="634"/>
    </location>
</feature>
<dbReference type="GO" id="GO:0005524">
    <property type="term" value="F:ATP binding"/>
    <property type="evidence" value="ECO:0007669"/>
    <property type="project" value="UniProtKB-KW"/>
</dbReference>
<feature type="domain" description="Protein kinase" evidence="7">
    <location>
        <begin position="10"/>
        <end position="288"/>
    </location>
</feature>
<accession>A0A2S8FGK5</accession>
<dbReference type="Proteomes" id="UP000240009">
    <property type="component" value="Unassembled WGS sequence"/>
</dbReference>
<dbReference type="Gene3D" id="3.30.200.20">
    <property type="entry name" value="Phosphorylase Kinase, domain 1"/>
    <property type="match status" value="1"/>
</dbReference>
<keyword evidence="1" id="KW-0808">Transferase</keyword>
<dbReference type="OrthoDB" id="6111975at2"/>
<dbReference type="CDD" id="cd14014">
    <property type="entry name" value="STKc_PknB_like"/>
    <property type="match status" value="1"/>
</dbReference>
<dbReference type="EMBL" id="PUIA01000037">
    <property type="protein sequence ID" value="PQO31283.1"/>
    <property type="molecule type" value="Genomic_DNA"/>
</dbReference>
<evidence type="ECO:0000256" key="1">
    <source>
        <dbReference type="ARBA" id="ARBA00022679"/>
    </source>
</evidence>
<feature type="compositionally biased region" description="Polar residues" evidence="5">
    <location>
        <begin position="592"/>
        <end position="603"/>
    </location>
</feature>
<dbReference type="SUPFAM" id="SSF56112">
    <property type="entry name" value="Protein kinase-like (PK-like)"/>
    <property type="match status" value="1"/>
</dbReference>
<dbReference type="Gene3D" id="1.10.510.10">
    <property type="entry name" value="Transferase(Phosphotransferase) domain 1"/>
    <property type="match status" value="1"/>
</dbReference>
<dbReference type="PANTHER" id="PTHR43289">
    <property type="entry name" value="MITOGEN-ACTIVATED PROTEIN KINASE KINASE KINASE 20-RELATED"/>
    <property type="match status" value="1"/>
</dbReference>
<proteinExistence type="predicted"/>
<evidence type="ECO:0000256" key="5">
    <source>
        <dbReference type="SAM" id="MobiDB-lite"/>
    </source>
</evidence>
<dbReference type="PROSITE" id="PS50011">
    <property type="entry name" value="PROTEIN_KINASE_DOM"/>
    <property type="match status" value="1"/>
</dbReference>
<comment type="caution">
    <text evidence="8">The sequence shown here is derived from an EMBL/GenBank/DDBJ whole genome shotgun (WGS) entry which is preliminary data.</text>
</comment>
<dbReference type="InterPro" id="IPR000719">
    <property type="entry name" value="Prot_kinase_dom"/>
</dbReference>
<feature type="transmembrane region" description="Helical" evidence="6">
    <location>
        <begin position="326"/>
        <end position="344"/>
    </location>
</feature>
<evidence type="ECO:0000256" key="4">
    <source>
        <dbReference type="ARBA" id="ARBA00022840"/>
    </source>
</evidence>
<dbReference type="PANTHER" id="PTHR43289:SF6">
    <property type="entry name" value="SERINE_THREONINE-PROTEIN KINASE NEKL-3"/>
    <property type="match status" value="1"/>
</dbReference>
<dbReference type="InterPro" id="IPR011990">
    <property type="entry name" value="TPR-like_helical_dom_sf"/>
</dbReference>
<dbReference type="AlphaFoldDB" id="A0A2S8FGK5"/>
<keyword evidence="4" id="KW-0067">ATP-binding</keyword>
<dbReference type="GO" id="GO:0004674">
    <property type="term" value="F:protein serine/threonine kinase activity"/>
    <property type="evidence" value="ECO:0007669"/>
    <property type="project" value="TreeGrafter"/>
</dbReference>
<keyword evidence="6" id="KW-0812">Transmembrane</keyword>
<keyword evidence="3" id="KW-0418">Kinase</keyword>
<dbReference type="InterPro" id="IPR011009">
    <property type="entry name" value="Kinase-like_dom_sf"/>
</dbReference>